<evidence type="ECO:0000313" key="2">
    <source>
        <dbReference type="EMBL" id="MDE8648648.1"/>
    </source>
</evidence>
<sequence>MAATTPVSGYVIVPHPSDVDAVGSREVEVEVDELPEQYSKPGTPPITGGPTVPS</sequence>
<feature type="compositionally biased region" description="Low complexity" evidence="1">
    <location>
        <begin position="45"/>
        <end position="54"/>
    </location>
</feature>
<reference evidence="2" key="1">
    <citation type="submission" date="2023-02" db="EMBL/GenBank/DDBJ databases">
        <title>A novel hydrolase synthesized by Rhodococcus erythropolis HQ is responsible for the detoxification of Zearalenone.</title>
        <authorList>
            <person name="Hu J."/>
            <person name="Xu J."/>
        </authorList>
    </citation>
    <scope>NUCLEOTIDE SEQUENCE</scope>
    <source>
        <strain evidence="2">HQ</strain>
    </source>
</reference>
<comment type="caution">
    <text evidence="2">The sequence shown here is derived from an EMBL/GenBank/DDBJ whole genome shotgun (WGS) entry which is preliminary data.</text>
</comment>
<evidence type="ECO:0000313" key="3">
    <source>
        <dbReference type="Proteomes" id="UP001217325"/>
    </source>
</evidence>
<feature type="region of interest" description="Disordered" evidence="1">
    <location>
        <begin position="35"/>
        <end position="54"/>
    </location>
</feature>
<dbReference type="AlphaFoldDB" id="A0AAW6LN93"/>
<dbReference type="RefSeq" id="WP_156778929.1">
    <property type="nucleotide sequence ID" value="NZ_JAGWDW010000002.1"/>
</dbReference>
<evidence type="ECO:0000256" key="1">
    <source>
        <dbReference type="SAM" id="MobiDB-lite"/>
    </source>
</evidence>
<accession>A0AAW6LN93</accession>
<gene>
    <name evidence="2" type="ORF">PXH69_27110</name>
</gene>
<name>A0AAW6LN93_RHOSG</name>
<dbReference type="Proteomes" id="UP001217325">
    <property type="component" value="Unassembled WGS sequence"/>
</dbReference>
<proteinExistence type="predicted"/>
<dbReference type="EMBL" id="JARDXE010000020">
    <property type="protein sequence ID" value="MDE8648648.1"/>
    <property type="molecule type" value="Genomic_DNA"/>
</dbReference>
<protein>
    <submittedName>
        <fullName evidence="2">Uncharacterized protein</fullName>
    </submittedName>
</protein>
<organism evidence="2 3">
    <name type="scientific">Rhodococcus qingshengii</name>
    <dbReference type="NCBI Taxonomy" id="334542"/>
    <lineage>
        <taxon>Bacteria</taxon>
        <taxon>Bacillati</taxon>
        <taxon>Actinomycetota</taxon>
        <taxon>Actinomycetes</taxon>
        <taxon>Mycobacteriales</taxon>
        <taxon>Nocardiaceae</taxon>
        <taxon>Rhodococcus</taxon>
        <taxon>Rhodococcus erythropolis group</taxon>
    </lineage>
</organism>